<dbReference type="Pfam" id="PF07676">
    <property type="entry name" value="PD40"/>
    <property type="match status" value="1"/>
</dbReference>
<dbReference type="Proteomes" id="UP000251545">
    <property type="component" value="Unassembled WGS sequence"/>
</dbReference>
<dbReference type="SUPFAM" id="SSF82171">
    <property type="entry name" value="DPP6 N-terminal domain-like"/>
    <property type="match status" value="1"/>
</dbReference>
<sequence length="408" mass="46448">MKNFFFSFDCINFYNYSVVLISFLLFILTLALASCGKSSNTDKSSETKNNTINFSEIKSGEPIRVGPKGCSSSFSYYNTTPENPEGSKIAYVTFNSIPKNDRNEKVNGGLWICNTNLSSHKKITNISNVEVHNGSKFQWVDNETIAYQDDSIRMVNLNGKHLIPAFKGHLGHHAYNKNILFSTNSKQTGLSTIYQKDKVGNEKEIADVEDFKGLVDYFDSSNFKSLKKWSISHLQYAPNGQKIAFRLNVGPKTETYKHLVIFDLKTRKTTFFGPKPMHFSWYDNKSIMGHDNQIADGKTNDNTLRRWDLRTNYLETLGGSGNHLGASNDREYFASESWYGNDPVILKLYRHGDTTAFWQHVVSNDKYTTWNLAFHTNPSFSRDGKRLYFNKCVGSGVVKTFMVLIPDD</sequence>
<dbReference type="PROSITE" id="PS51257">
    <property type="entry name" value="PROKAR_LIPOPROTEIN"/>
    <property type="match status" value="1"/>
</dbReference>
<dbReference type="AlphaFoldDB" id="A0A362X3Q5"/>
<evidence type="ECO:0000313" key="2">
    <source>
        <dbReference type="Proteomes" id="UP000251545"/>
    </source>
</evidence>
<reference evidence="1 2" key="1">
    <citation type="submission" date="2018-02" db="EMBL/GenBank/DDBJ databases">
        <title>Genomic Encyclopedia of Archaeal and Bacterial Type Strains, Phase II (KMG-II): from individual species to whole genera.</title>
        <authorList>
            <person name="Goeker M."/>
        </authorList>
    </citation>
    <scope>NUCLEOTIDE SEQUENCE [LARGE SCALE GENOMIC DNA]</scope>
    <source>
        <strain evidence="1 2">DSM 21165</strain>
    </source>
</reference>
<dbReference type="EMBL" id="PVEO01000001">
    <property type="protein sequence ID" value="PQV51528.1"/>
    <property type="molecule type" value="Genomic_DNA"/>
</dbReference>
<organism evidence="1 2">
    <name type="scientific">Jejuia pallidilutea</name>
    <dbReference type="NCBI Taxonomy" id="504487"/>
    <lineage>
        <taxon>Bacteria</taxon>
        <taxon>Pseudomonadati</taxon>
        <taxon>Bacteroidota</taxon>
        <taxon>Flavobacteriia</taxon>
        <taxon>Flavobacteriales</taxon>
        <taxon>Flavobacteriaceae</taxon>
        <taxon>Jejuia</taxon>
    </lineage>
</organism>
<accession>A0A362X3Q5</accession>
<gene>
    <name evidence="1" type="ORF">CLV33_101452</name>
</gene>
<dbReference type="RefSeq" id="WP_105472536.1">
    <property type="nucleotide sequence ID" value="NZ_PVEO01000001.1"/>
</dbReference>
<dbReference type="Gene3D" id="2.130.10.10">
    <property type="entry name" value="YVTN repeat-like/Quinoprotein amine dehydrogenase"/>
    <property type="match status" value="1"/>
</dbReference>
<dbReference type="InterPro" id="IPR015943">
    <property type="entry name" value="WD40/YVTN_repeat-like_dom_sf"/>
</dbReference>
<evidence type="ECO:0000313" key="1">
    <source>
        <dbReference type="EMBL" id="PQV51528.1"/>
    </source>
</evidence>
<proteinExistence type="predicted"/>
<name>A0A362X3Q5_9FLAO</name>
<comment type="caution">
    <text evidence="1">The sequence shown here is derived from an EMBL/GenBank/DDBJ whole genome shotgun (WGS) entry which is preliminary data.</text>
</comment>
<dbReference type="InterPro" id="IPR011659">
    <property type="entry name" value="WD40"/>
</dbReference>
<protein>
    <submittedName>
        <fullName evidence="1">WD40 repeat protein</fullName>
    </submittedName>
</protein>